<comment type="cofactor">
    <cofactor evidence="2">
        <name>Mg(2+)</name>
        <dbReference type="ChEBI" id="CHEBI:18420"/>
    </cofactor>
</comment>
<dbReference type="SUPFAM" id="SSF81301">
    <property type="entry name" value="Nucleotidyltransferase"/>
    <property type="match status" value="1"/>
</dbReference>
<dbReference type="Gene3D" id="1.10.1410.10">
    <property type="match status" value="1"/>
</dbReference>
<evidence type="ECO:0000256" key="1">
    <source>
        <dbReference type="ARBA" id="ARBA00001936"/>
    </source>
</evidence>
<keyword evidence="9" id="KW-0460">Magnesium</keyword>
<feature type="region of interest" description="Disordered" evidence="10">
    <location>
        <begin position="1"/>
        <end position="276"/>
    </location>
</feature>
<gene>
    <name evidence="13" type="ORF">DRE_06970</name>
</gene>
<feature type="compositionally biased region" description="Low complexity" evidence="10">
    <location>
        <begin position="243"/>
        <end position="256"/>
    </location>
</feature>
<feature type="region of interest" description="Disordered" evidence="10">
    <location>
        <begin position="395"/>
        <end position="420"/>
    </location>
</feature>
<evidence type="ECO:0000256" key="10">
    <source>
        <dbReference type="SAM" id="MobiDB-lite"/>
    </source>
</evidence>
<dbReference type="EC" id="2.7.7.19" evidence="5"/>
<evidence type="ECO:0000256" key="7">
    <source>
        <dbReference type="ARBA" id="ARBA00022679"/>
    </source>
</evidence>
<feature type="compositionally biased region" description="Acidic residues" evidence="10">
    <location>
        <begin position="716"/>
        <end position="745"/>
    </location>
</feature>
<evidence type="ECO:0000256" key="3">
    <source>
        <dbReference type="ARBA" id="ARBA00004496"/>
    </source>
</evidence>
<feature type="domain" description="Poly(A) RNA polymerase mitochondrial-like central palm" evidence="12">
    <location>
        <begin position="292"/>
        <end position="445"/>
    </location>
</feature>
<proteinExistence type="inferred from homology"/>
<evidence type="ECO:0000259" key="12">
    <source>
        <dbReference type="Pfam" id="PF22600"/>
    </source>
</evidence>
<dbReference type="Pfam" id="PF03828">
    <property type="entry name" value="PAP_assoc"/>
    <property type="match status" value="1"/>
</dbReference>
<dbReference type="PANTHER" id="PTHR12271">
    <property type="entry name" value="POLY A POLYMERASE CID PAP -RELATED"/>
    <property type="match status" value="1"/>
</dbReference>
<dbReference type="Gene3D" id="3.30.460.10">
    <property type="entry name" value="Beta Polymerase, domain 2"/>
    <property type="match status" value="1"/>
</dbReference>
<dbReference type="GO" id="GO:0010605">
    <property type="term" value="P:negative regulation of macromolecule metabolic process"/>
    <property type="evidence" value="ECO:0007669"/>
    <property type="project" value="UniProtKB-ARBA"/>
</dbReference>
<reference evidence="13 14" key="1">
    <citation type="submission" date="2013-05" db="EMBL/GenBank/DDBJ databases">
        <title>Drechslerella stenobrocha genome reveals carnivorous origination and mechanical trapping mechanism of predatory fungi.</title>
        <authorList>
            <person name="Liu X."/>
            <person name="Zhang W."/>
            <person name="Liu K."/>
        </authorList>
    </citation>
    <scope>NUCLEOTIDE SEQUENCE [LARGE SCALE GENOMIC DNA]</scope>
    <source>
        <strain evidence="13 14">248</strain>
    </source>
</reference>
<evidence type="ECO:0000313" key="14">
    <source>
        <dbReference type="Proteomes" id="UP000024837"/>
    </source>
</evidence>
<feature type="compositionally biased region" description="Low complexity" evidence="10">
    <location>
        <begin position="67"/>
        <end position="76"/>
    </location>
</feature>
<evidence type="ECO:0000256" key="2">
    <source>
        <dbReference type="ARBA" id="ARBA00001946"/>
    </source>
</evidence>
<evidence type="ECO:0000313" key="13">
    <source>
        <dbReference type="EMBL" id="EWC44225.1"/>
    </source>
</evidence>
<name>W7I651_9PEZI</name>
<feature type="compositionally biased region" description="Acidic residues" evidence="10">
    <location>
        <begin position="410"/>
        <end position="419"/>
    </location>
</feature>
<dbReference type="GO" id="GO:0046872">
    <property type="term" value="F:metal ion binding"/>
    <property type="evidence" value="ECO:0007669"/>
    <property type="project" value="UniProtKB-KW"/>
</dbReference>
<dbReference type="GO" id="GO:0050265">
    <property type="term" value="F:RNA uridylyltransferase activity"/>
    <property type="evidence" value="ECO:0007669"/>
    <property type="project" value="TreeGrafter"/>
</dbReference>
<feature type="compositionally biased region" description="Polar residues" evidence="10">
    <location>
        <begin position="267"/>
        <end position="276"/>
    </location>
</feature>
<dbReference type="PANTHER" id="PTHR12271:SF40">
    <property type="entry name" value="POLY(A) RNA POLYMERASE GLD2"/>
    <property type="match status" value="1"/>
</dbReference>
<dbReference type="InterPro" id="IPR054708">
    <property type="entry name" value="MTPAP-like_central"/>
</dbReference>
<dbReference type="EMBL" id="KI966444">
    <property type="protein sequence ID" value="EWC44225.1"/>
    <property type="molecule type" value="Genomic_DNA"/>
</dbReference>
<comment type="similarity">
    <text evidence="4">Belongs to the DNA polymerase type-B-like family.</text>
</comment>
<evidence type="ECO:0000259" key="11">
    <source>
        <dbReference type="Pfam" id="PF03828"/>
    </source>
</evidence>
<dbReference type="InterPro" id="IPR002058">
    <property type="entry name" value="PAP_assoc"/>
</dbReference>
<accession>W7I651</accession>
<dbReference type="Pfam" id="PF22600">
    <property type="entry name" value="MTPAP-like_central"/>
    <property type="match status" value="1"/>
</dbReference>
<keyword evidence="14" id="KW-1185">Reference proteome</keyword>
<keyword evidence="8" id="KW-0479">Metal-binding</keyword>
<organism evidence="13 14">
    <name type="scientific">Drechslerella stenobrocha 248</name>
    <dbReference type="NCBI Taxonomy" id="1043628"/>
    <lineage>
        <taxon>Eukaryota</taxon>
        <taxon>Fungi</taxon>
        <taxon>Dikarya</taxon>
        <taxon>Ascomycota</taxon>
        <taxon>Pezizomycotina</taxon>
        <taxon>Orbiliomycetes</taxon>
        <taxon>Orbiliales</taxon>
        <taxon>Orbiliaceae</taxon>
        <taxon>Drechslerella</taxon>
    </lineage>
</organism>
<evidence type="ECO:0000256" key="9">
    <source>
        <dbReference type="ARBA" id="ARBA00022842"/>
    </source>
</evidence>
<dbReference type="GO" id="GO:1990817">
    <property type="term" value="F:poly(A) RNA polymerase activity"/>
    <property type="evidence" value="ECO:0007669"/>
    <property type="project" value="UniProtKB-EC"/>
</dbReference>
<dbReference type="AlphaFoldDB" id="W7I651"/>
<dbReference type="InterPro" id="IPR043519">
    <property type="entry name" value="NT_sf"/>
</dbReference>
<dbReference type="Proteomes" id="UP000024837">
    <property type="component" value="Unassembled WGS sequence"/>
</dbReference>
<dbReference type="SUPFAM" id="SSF81631">
    <property type="entry name" value="PAP/OAS1 substrate-binding domain"/>
    <property type="match status" value="1"/>
</dbReference>
<dbReference type="CDD" id="cd05402">
    <property type="entry name" value="NT_PAP_TUTase"/>
    <property type="match status" value="1"/>
</dbReference>
<evidence type="ECO:0000256" key="8">
    <source>
        <dbReference type="ARBA" id="ARBA00022723"/>
    </source>
</evidence>
<evidence type="ECO:0000256" key="5">
    <source>
        <dbReference type="ARBA" id="ARBA00012388"/>
    </source>
</evidence>
<sequence>MELTTGDFGGPPGASNATGPGQKPEDPRTMDPVGEQTLESRLRGMLLHGGPPPVDPRTQLRHPSGLAQQAQQAQQQPIGIDPAVPGHLHQLQTAAAPPQQSRLPPSPNIHHQHLQPRLLQRSNTLPPPGGLTQPPPGLERAGTFHGPVPVAQFGYHGSYPTAHSQRGRYGNRRNGFQNAPVPQMNNNLHFPPLGTVPSQPPPPLSERSSLSNMNNPRRHSGPGHYHTDNNHSPPYKRYEAFHGAPGSPQGYSGSPPQNRQGRPYHSSRGSHGGRNNRNFWPLDYDGLTNYAKYIVESVSPTPEEIAMKDNMLRRISEICDKLVPGSRIIPFGSLVSGFATKGADMDVIFAHDTIDPAPSSHESNIPVRLANEFLKRGFEVDLLIKTRVPILKLKTPGEPVSRPGSPVSEGDGDSSEEPWPENVSCDIGFKAHLGITNSHFFRTYSHCDHRFREMVLFVKQWSKNRDLNSPYFGTLSSYGYVLMVAHFLINVVQPPVLPNLQLIPPAAETAESELMQEGFNIWYFKDLERIASGEFLPGGRNEMSLGQLVHEFFQYYTTNFNFVSECVTIRTPGGVMYKQEKGWTSARERVGEMNNTYQDRYLLALEDPFEVSHNVGRTCGGAGVRRIRAEMQRAAHIIRKVSAKEGGTPRSAGWEMPLVVEDLMTTVRETNRGFRNRRVNQKNLMEWIRNDWTVGKCLVQIDAAAEELRKKRELGLPDDAELPPESEEDSEGDEDASEEEEESSSDDGAVRVVGGGSRGGV</sequence>
<evidence type="ECO:0000256" key="6">
    <source>
        <dbReference type="ARBA" id="ARBA00022490"/>
    </source>
</evidence>
<feature type="compositionally biased region" description="Pro residues" evidence="10">
    <location>
        <begin position="125"/>
        <end position="137"/>
    </location>
</feature>
<keyword evidence="6" id="KW-0963">Cytoplasm</keyword>
<protein>
    <recommendedName>
        <fullName evidence="5">polynucleotide adenylyltransferase</fullName>
        <ecNumber evidence="5">2.7.7.19</ecNumber>
    </recommendedName>
</protein>
<dbReference type="GO" id="GO:0031123">
    <property type="term" value="P:RNA 3'-end processing"/>
    <property type="evidence" value="ECO:0007669"/>
    <property type="project" value="TreeGrafter"/>
</dbReference>
<feature type="domain" description="PAP-associated" evidence="11">
    <location>
        <begin position="544"/>
        <end position="613"/>
    </location>
</feature>
<feature type="region of interest" description="Disordered" evidence="10">
    <location>
        <begin position="712"/>
        <end position="761"/>
    </location>
</feature>
<feature type="compositionally biased region" description="Polar residues" evidence="10">
    <location>
        <begin position="90"/>
        <end position="103"/>
    </location>
</feature>
<dbReference type="OrthoDB" id="407432at2759"/>
<dbReference type="GO" id="GO:0005737">
    <property type="term" value="C:cytoplasm"/>
    <property type="evidence" value="ECO:0007669"/>
    <property type="project" value="UniProtKB-SubCell"/>
</dbReference>
<comment type="cofactor">
    <cofactor evidence="1">
        <name>Mn(2+)</name>
        <dbReference type="ChEBI" id="CHEBI:29035"/>
    </cofactor>
</comment>
<evidence type="ECO:0000256" key="4">
    <source>
        <dbReference type="ARBA" id="ARBA00008593"/>
    </source>
</evidence>
<comment type="subcellular location">
    <subcellularLocation>
        <location evidence="3">Cytoplasm</location>
    </subcellularLocation>
</comment>
<dbReference type="HOGENOM" id="CLU_366387_0_0_1"/>
<keyword evidence="7" id="KW-0808">Transferase</keyword>